<feature type="binding site" evidence="5">
    <location>
        <position position="56"/>
    </location>
    <ligand>
        <name>Zn(2+)</name>
        <dbReference type="ChEBI" id="CHEBI:29105"/>
    </ligand>
</feature>
<evidence type="ECO:0000259" key="7">
    <source>
        <dbReference type="Pfam" id="PF24827"/>
    </source>
</evidence>
<keyword evidence="2 5" id="KW-0479">Metal-binding</keyword>
<dbReference type="SUPFAM" id="SSF53187">
    <property type="entry name" value="Zn-dependent exopeptidases"/>
    <property type="match status" value="1"/>
</dbReference>
<dbReference type="Pfam" id="PF04952">
    <property type="entry name" value="AstE_AspA_hybrid"/>
    <property type="match status" value="1"/>
</dbReference>
<dbReference type="Gene3D" id="3.40.630.10">
    <property type="entry name" value="Zn peptidases"/>
    <property type="match status" value="1"/>
</dbReference>
<dbReference type="Pfam" id="PF24827">
    <property type="entry name" value="AstE_AspA_cat"/>
    <property type="match status" value="1"/>
</dbReference>
<dbReference type="EC" id="3.5.1.96" evidence="5"/>
<dbReference type="RefSeq" id="WP_341542623.1">
    <property type="nucleotide sequence ID" value="NZ_JBAKAP010000015.1"/>
</dbReference>
<evidence type="ECO:0000313" key="9">
    <source>
        <dbReference type="Proteomes" id="UP001378242"/>
    </source>
</evidence>
<dbReference type="InterPro" id="IPR055438">
    <property type="entry name" value="AstE_AspA_cat"/>
</dbReference>
<dbReference type="PANTHER" id="PTHR15162:SF7">
    <property type="entry name" value="SUCCINYLGLUTAMATE DESUCCINYLASE"/>
    <property type="match status" value="1"/>
</dbReference>
<comment type="caution">
    <text evidence="8">The sequence shown here is derived from an EMBL/GenBank/DDBJ whole genome shotgun (WGS) entry which is preliminary data.</text>
</comment>
<evidence type="ECO:0000256" key="3">
    <source>
        <dbReference type="ARBA" id="ARBA00022801"/>
    </source>
</evidence>
<dbReference type="InterPro" id="IPR050178">
    <property type="entry name" value="AspA/AstE_fam"/>
</dbReference>
<evidence type="ECO:0000256" key="2">
    <source>
        <dbReference type="ARBA" id="ARBA00022723"/>
    </source>
</evidence>
<feature type="domain" description="Succinylglutamate desuccinylase/Aspartoacylase catalytic" evidence="7">
    <location>
        <begin position="49"/>
        <end position="254"/>
    </location>
</feature>
<name>A0ABU9GI67_COBMA</name>
<evidence type="ECO:0000256" key="4">
    <source>
        <dbReference type="ARBA" id="ARBA00022833"/>
    </source>
</evidence>
<feature type="active site" evidence="5">
    <location>
        <position position="234"/>
    </location>
</feature>
<dbReference type="InterPro" id="IPR007036">
    <property type="entry name" value="Aste_AspA_hybrid_dom"/>
</dbReference>
<comment type="cofactor">
    <cofactor evidence="5">
        <name>Zn(2+)</name>
        <dbReference type="ChEBI" id="CHEBI:29105"/>
    </cofactor>
    <text evidence="5">Binds 1 zinc ion per subunit.</text>
</comment>
<protein>
    <recommendedName>
        <fullName evidence="5">Succinylglutamate desuccinylase</fullName>
        <ecNumber evidence="5">3.5.1.96</ecNumber>
    </recommendedName>
</protein>
<evidence type="ECO:0000313" key="8">
    <source>
        <dbReference type="EMBL" id="MEL0617808.1"/>
    </source>
</evidence>
<dbReference type="NCBIfam" id="NF003706">
    <property type="entry name" value="PRK05324.1"/>
    <property type="match status" value="1"/>
</dbReference>
<dbReference type="Proteomes" id="UP001378242">
    <property type="component" value="Unassembled WGS sequence"/>
</dbReference>
<proteinExistence type="inferred from homology"/>
<feature type="domain" description="AstE/AspA barrel-sandwich hybrid" evidence="6">
    <location>
        <begin position="272"/>
        <end position="345"/>
    </location>
</feature>
<organism evidence="8 9">
    <name type="scientific">Cobetia marina</name>
    <name type="common">Deleya marina</name>
    <dbReference type="NCBI Taxonomy" id="28258"/>
    <lineage>
        <taxon>Bacteria</taxon>
        <taxon>Pseudomonadati</taxon>
        <taxon>Pseudomonadota</taxon>
        <taxon>Gammaproteobacteria</taxon>
        <taxon>Oceanospirillales</taxon>
        <taxon>Halomonadaceae</taxon>
        <taxon>Cobetia</taxon>
    </lineage>
</organism>
<comment type="function">
    <text evidence="5">Transforms N(2)-succinylglutamate into succinate and glutamate.</text>
</comment>
<keyword evidence="1 5" id="KW-0056">Arginine metabolism</keyword>
<keyword evidence="3 5" id="KW-0378">Hydrolase</keyword>
<evidence type="ECO:0000256" key="5">
    <source>
        <dbReference type="HAMAP-Rule" id="MF_00767"/>
    </source>
</evidence>
<reference evidence="8 9" key="1">
    <citation type="submission" date="2024-02" db="EMBL/GenBank/DDBJ databases">
        <title>Bacteria isolated from the canopy kelp, Nereocystis luetkeana.</title>
        <authorList>
            <person name="Pfister C.A."/>
            <person name="Younker I.T."/>
            <person name="Light S.H."/>
        </authorList>
    </citation>
    <scope>NUCLEOTIDE SEQUENCE [LARGE SCALE GENOMIC DNA]</scope>
    <source>
        <strain evidence="8 9">TI.5.07</strain>
    </source>
</reference>
<dbReference type="InterPro" id="IPR016681">
    <property type="entry name" value="SuccinylGlu_desuccinylase"/>
</dbReference>
<keyword evidence="4 5" id="KW-0862">Zinc</keyword>
<dbReference type="HAMAP" id="MF_00767">
    <property type="entry name" value="Arg_catab_AstE"/>
    <property type="match status" value="1"/>
</dbReference>
<gene>
    <name evidence="5" type="primary">astE</name>
    <name evidence="8" type="ORF">V6243_13335</name>
</gene>
<accession>A0ABU9GI67</accession>
<evidence type="ECO:0000259" key="6">
    <source>
        <dbReference type="Pfam" id="PF04952"/>
    </source>
</evidence>
<feature type="binding site" evidence="5">
    <location>
        <position position="59"/>
    </location>
    <ligand>
        <name>Zn(2+)</name>
        <dbReference type="ChEBI" id="CHEBI:29105"/>
    </ligand>
</feature>
<comment type="catalytic activity">
    <reaction evidence="5">
        <text>N-succinyl-L-glutamate + H2O = L-glutamate + succinate</text>
        <dbReference type="Rhea" id="RHEA:15169"/>
        <dbReference type="ChEBI" id="CHEBI:15377"/>
        <dbReference type="ChEBI" id="CHEBI:29985"/>
        <dbReference type="ChEBI" id="CHEBI:30031"/>
        <dbReference type="ChEBI" id="CHEBI:58763"/>
        <dbReference type="EC" id="3.5.1.96"/>
    </reaction>
</comment>
<keyword evidence="9" id="KW-1185">Reference proteome</keyword>
<sequence>MIADWLDLTLEGHASARGMGRIPGGRYEIVAPGVLEICPDTQGPAARPCVLSAGIHGNETAPIELLGELIAGLESGHLIAGAPLLLILGNLPAIRTGERFHATNLNRLFRRTETATAISVDAGNAAAGKANDCPADDEPARARQLMAAVDDFYARFPPADGTRRLHYDMHTAIRDSHYPRFAVVPFSVGEAISPSQWSILSAAGLQAVLHQHQHSWTFSHYSRHYHDADAFTLELGQVRPFGANDMAALAPMSRLLAALATGTPPDESDPGAMDYFKVEVELMRHSADFALCFSEDVANFTRFAPGTLIARDAQAGPCIIGDTPLSVVFPNASVEIGARAALLLASCAPPETA</sequence>
<feature type="binding site" evidence="5">
    <location>
        <position position="170"/>
    </location>
    <ligand>
        <name>Zn(2+)</name>
        <dbReference type="ChEBI" id="CHEBI:29105"/>
    </ligand>
</feature>
<comment type="similarity">
    <text evidence="5">Belongs to the AspA/AstE family. Succinylglutamate desuccinylase subfamily.</text>
</comment>
<comment type="pathway">
    <text evidence="5">Amino-acid degradation; L-arginine degradation via AST pathway; L-glutamate and succinate from L-arginine: step 5/5.</text>
</comment>
<dbReference type="PANTHER" id="PTHR15162">
    <property type="entry name" value="ASPARTOACYLASE"/>
    <property type="match status" value="1"/>
</dbReference>
<evidence type="ECO:0000256" key="1">
    <source>
        <dbReference type="ARBA" id="ARBA00022503"/>
    </source>
</evidence>
<dbReference type="GO" id="GO:0009017">
    <property type="term" value="F:succinylglutamate desuccinylase activity"/>
    <property type="evidence" value="ECO:0007669"/>
    <property type="project" value="UniProtKB-EC"/>
</dbReference>
<dbReference type="EMBL" id="JBAKAP010000015">
    <property type="protein sequence ID" value="MEL0617808.1"/>
    <property type="molecule type" value="Genomic_DNA"/>
</dbReference>